<dbReference type="Pfam" id="PF02646">
    <property type="entry name" value="RmuC"/>
    <property type="match status" value="1"/>
</dbReference>
<dbReference type="PANTHER" id="PTHR30563:SF0">
    <property type="entry name" value="DNA RECOMBINATION PROTEIN RMUC"/>
    <property type="match status" value="1"/>
</dbReference>
<dbReference type="InterPro" id="IPR003798">
    <property type="entry name" value="DNA_recombination_RmuC"/>
</dbReference>
<gene>
    <name evidence="5" type="ORF">COT12_02000</name>
</gene>
<name>A0A2M6YC28_9BACT</name>
<evidence type="ECO:0008006" key="7">
    <source>
        <dbReference type="Google" id="ProtNLM"/>
    </source>
</evidence>
<comment type="similarity">
    <text evidence="2">Belongs to the RmuC family.</text>
</comment>
<dbReference type="EMBL" id="PEXI01000063">
    <property type="protein sequence ID" value="PIU24253.1"/>
    <property type="molecule type" value="Genomic_DNA"/>
</dbReference>
<sequence>MNQTILIIFGAFLAALTGAFLAGSLVRRKKLPADDSILENKISKVASEALDKNSERFLQMAREVLSSQKNEIKIDLEGKKSVISELVNEIRKDLKKNEERLSQSDKERIDSFSSLKSELENYKKITGELKLSTDELKSILSNNQTRGAFGEQVAENLLKMAGFVIGQDYNKNKAQGEEKTRPDITIFLPDKTKINIDVKFPYSSLVKTVESENATEKKKYFAAFRQDVRDKIKQVTTRDYINPQEKTVDFVILFIPNEMIFSYIYDKMNDVWEEAMKKKVVLAGPFSFTAILRMIKQAYTNFSYQENLQHIIGLIQKFDNEYQKFCEEMNKLGDRISSTSKQYEVLSTTRNRQLTSVVDKIKNQEINELASSPELNIDDNNKKLL</sequence>
<evidence type="ECO:0000256" key="1">
    <source>
        <dbReference type="ARBA" id="ARBA00003416"/>
    </source>
</evidence>
<proteinExistence type="inferred from homology"/>
<dbReference type="PANTHER" id="PTHR30563">
    <property type="entry name" value="DNA RECOMBINATION PROTEIN RMUC"/>
    <property type="match status" value="1"/>
</dbReference>
<keyword evidence="3" id="KW-0175">Coiled coil</keyword>
<evidence type="ECO:0000313" key="6">
    <source>
        <dbReference type="Proteomes" id="UP000229896"/>
    </source>
</evidence>
<accession>A0A2M6YC28</accession>
<reference evidence="6" key="1">
    <citation type="submission" date="2017-09" db="EMBL/GenBank/DDBJ databases">
        <title>Depth-based differentiation of microbial function through sediment-hosted aquifers and enrichment of novel symbionts in the deep terrestrial subsurface.</title>
        <authorList>
            <person name="Probst A.J."/>
            <person name="Ladd B."/>
            <person name="Jarett J.K."/>
            <person name="Geller-Mcgrath D.E."/>
            <person name="Sieber C.M.K."/>
            <person name="Emerson J.B."/>
            <person name="Anantharaman K."/>
            <person name="Thomas B.C."/>
            <person name="Malmstrom R."/>
            <person name="Stieglmeier M."/>
            <person name="Klingl A."/>
            <person name="Woyke T."/>
            <person name="Ryan C.M."/>
            <person name="Banfield J.F."/>
        </authorList>
    </citation>
    <scope>NUCLEOTIDE SEQUENCE [LARGE SCALE GENOMIC DNA]</scope>
</reference>
<evidence type="ECO:0000256" key="4">
    <source>
        <dbReference type="ARBA" id="ARBA00023172"/>
    </source>
</evidence>
<evidence type="ECO:0000256" key="2">
    <source>
        <dbReference type="ARBA" id="ARBA00009840"/>
    </source>
</evidence>
<comment type="caution">
    <text evidence="5">The sequence shown here is derived from an EMBL/GenBank/DDBJ whole genome shotgun (WGS) entry which is preliminary data.</text>
</comment>
<dbReference type="AlphaFoldDB" id="A0A2M6YC28"/>
<dbReference type="Proteomes" id="UP000229896">
    <property type="component" value="Unassembled WGS sequence"/>
</dbReference>
<evidence type="ECO:0000313" key="5">
    <source>
        <dbReference type="EMBL" id="PIU24253.1"/>
    </source>
</evidence>
<protein>
    <recommendedName>
        <fullName evidence="7">DNA recombination protein RmuC</fullName>
    </recommendedName>
</protein>
<organism evidence="5 6">
    <name type="scientific">Candidatus Berkelbacteria bacterium CG08_land_8_20_14_0_20_39_8</name>
    <dbReference type="NCBI Taxonomy" id="1974511"/>
    <lineage>
        <taxon>Bacteria</taxon>
        <taxon>Candidatus Berkelbacteria</taxon>
    </lineage>
</organism>
<keyword evidence="4" id="KW-0233">DNA recombination</keyword>
<evidence type="ECO:0000256" key="3">
    <source>
        <dbReference type="ARBA" id="ARBA00023054"/>
    </source>
</evidence>
<comment type="function">
    <text evidence="1">Involved in DNA recombination.</text>
</comment>
<dbReference type="GO" id="GO:0006310">
    <property type="term" value="P:DNA recombination"/>
    <property type="evidence" value="ECO:0007669"/>
    <property type="project" value="UniProtKB-KW"/>
</dbReference>